<dbReference type="EMBL" id="MW328739">
    <property type="protein sequence ID" value="QQG34611.1"/>
    <property type="molecule type" value="Genomic_RNA"/>
</dbReference>
<accession>A0A7T5UG59</accession>
<protein>
    <submittedName>
        <fullName evidence="2">CP</fullName>
    </submittedName>
</protein>
<reference evidence="2" key="1">
    <citation type="submission" date="2020-11" db="EMBL/GenBank/DDBJ databases">
        <authorList>
            <person name="Bejerman N."/>
        </authorList>
    </citation>
    <scope>NUCLEOTIDE SEQUENCE</scope>
    <source>
        <strain evidence="2">Avo</strain>
    </source>
</reference>
<evidence type="ECO:0000313" key="2">
    <source>
        <dbReference type="EMBL" id="QQG34611.1"/>
    </source>
</evidence>
<evidence type="ECO:0000256" key="1">
    <source>
        <dbReference type="SAM" id="MobiDB-lite"/>
    </source>
</evidence>
<organism evidence="2">
    <name type="scientific">Avocado betaflexivirus 1</name>
    <dbReference type="NCBI Taxonomy" id="2794401"/>
    <lineage>
        <taxon>Viruses</taxon>
        <taxon>Riboviria</taxon>
        <taxon>Orthornavirae</taxon>
        <taxon>Kitrinoviricota</taxon>
        <taxon>Alsuviricetes</taxon>
        <taxon>Tymovirales</taxon>
        <taxon>Betaflexiviridae</taxon>
    </lineage>
</organism>
<sequence length="213" mass="22827">MTTPTRPTTTPTQPQSGGTSQRCISVTELLRAQRRNFVMGALGAIPGVPWTDGPVLGALFGNIALLGASEESEFPDLQITVPASTTGAVTAGGSFKLSDVVNAIRTARDGATQEEIRNLTLRQMCEPFAQEARTALFEMKKAGVVSNLAIKMRKIGGRAPQVCFDFNAGLNQNTLSNSEKSVIQQLNVRLFKTEQELSKNEAFRDGQGSADPI</sequence>
<dbReference type="Pfam" id="PF05892">
    <property type="entry name" value="Tricho_coat"/>
    <property type="match status" value="1"/>
</dbReference>
<dbReference type="GO" id="GO:0019028">
    <property type="term" value="C:viral capsid"/>
    <property type="evidence" value="ECO:0007669"/>
    <property type="project" value="InterPro"/>
</dbReference>
<name>A0A7T5UG59_9VIRU</name>
<feature type="region of interest" description="Disordered" evidence="1">
    <location>
        <begin position="1"/>
        <end position="22"/>
    </location>
</feature>
<feature type="compositionally biased region" description="Low complexity" evidence="1">
    <location>
        <begin position="1"/>
        <end position="21"/>
    </location>
</feature>
<dbReference type="InterPro" id="IPR008879">
    <property type="entry name" value="Coat_protein_tricho/vitivirus"/>
</dbReference>
<proteinExistence type="predicted"/>